<feature type="transmembrane region" description="Helical" evidence="5">
    <location>
        <begin position="111"/>
        <end position="131"/>
    </location>
</feature>
<evidence type="ECO:0000256" key="1">
    <source>
        <dbReference type="ARBA" id="ARBA00004127"/>
    </source>
</evidence>
<keyword evidence="5" id="KW-0472">Membrane</keyword>
<dbReference type="PANTHER" id="PTHR24093:SF369">
    <property type="entry name" value="CALCIUM-TRANSPORTING ATPASE"/>
    <property type="match status" value="1"/>
</dbReference>
<evidence type="ECO:0000313" key="8">
    <source>
        <dbReference type="Proteomes" id="UP000037136"/>
    </source>
</evidence>
<feature type="domain" description="Cation-transporting P-type ATPase C-terminal" evidence="6">
    <location>
        <begin position="2"/>
        <end position="130"/>
    </location>
</feature>
<reference evidence="7 8" key="1">
    <citation type="journal article" date="2015" name="BMC Genomics">
        <title>Gene expression during zombie ant biting behavior reflects the complexity underlying fungal parasitic behavioral manipulation.</title>
        <authorList>
            <person name="de Bekker C."/>
            <person name="Ohm R.A."/>
            <person name="Loreto R.G."/>
            <person name="Sebastian A."/>
            <person name="Albert I."/>
            <person name="Merrow M."/>
            <person name="Brachmann A."/>
            <person name="Hughes D.P."/>
        </authorList>
    </citation>
    <scope>NUCLEOTIDE SEQUENCE [LARGE SCALE GENOMIC DNA]</scope>
    <source>
        <strain evidence="7 8">SC16a</strain>
    </source>
</reference>
<dbReference type="GO" id="GO:0005886">
    <property type="term" value="C:plasma membrane"/>
    <property type="evidence" value="ECO:0007669"/>
    <property type="project" value="TreeGrafter"/>
</dbReference>
<keyword evidence="2" id="KW-0479">Metal-binding</keyword>
<dbReference type="InterPro" id="IPR023298">
    <property type="entry name" value="ATPase_P-typ_TM_dom_sf"/>
</dbReference>
<keyword evidence="5" id="KW-0812">Transmembrane</keyword>
<dbReference type="EMBL" id="LAZP02001529">
    <property type="protein sequence ID" value="PFH54946.1"/>
    <property type="molecule type" value="Genomic_DNA"/>
</dbReference>
<dbReference type="GO" id="GO:0046872">
    <property type="term" value="F:metal ion binding"/>
    <property type="evidence" value="ECO:0007669"/>
    <property type="project" value="UniProtKB-KW"/>
</dbReference>
<comment type="subcellular location">
    <subcellularLocation>
        <location evidence="1">Endomembrane system</location>
        <topology evidence="1">Multi-pass membrane protein</topology>
    </subcellularLocation>
</comment>
<name>A0A2A9P238_OPHUN</name>
<feature type="region of interest" description="Disordered" evidence="4">
    <location>
        <begin position="269"/>
        <end position="290"/>
    </location>
</feature>
<accession>A0A2A9P238</accession>
<dbReference type="OrthoDB" id="3352408at2759"/>
<feature type="region of interest" description="Disordered" evidence="4">
    <location>
        <begin position="197"/>
        <end position="253"/>
    </location>
</feature>
<keyword evidence="5" id="KW-1133">Transmembrane helix</keyword>
<keyword evidence="3" id="KW-0460">Magnesium</keyword>
<feature type="transmembrane region" description="Helical" evidence="5">
    <location>
        <begin position="249"/>
        <end position="271"/>
    </location>
</feature>
<feature type="transmembrane region" description="Helical" evidence="5">
    <location>
        <begin position="6"/>
        <end position="25"/>
    </location>
</feature>
<evidence type="ECO:0000259" key="6">
    <source>
        <dbReference type="Pfam" id="PF00689"/>
    </source>
</evidence>
<dbReference type="Gene3D" id="1.20.1110.10">
    <property type="entry name" value="Calcium-transporting ATPase, transmembrane domain"/>
    <property type="match status" value="1"/>
</dbReference>
<dbReference type="PANTHER" id="PTHR24093">
    <property type="entry name" value="CATION TRANSPORTING ATPASE"/>
    <property type="match status" value="1"/>
</dbReference>
<feature type="transmembrane region" description="Helical" evidence="5">
    <location>
        <begin position="75"/>
        <end position="99"/>
    </location>
</feature>
<evidence type="ECO:0000313" key="7">
    <source>
        <dbReference type="EMBL" id="PFH54946.1"/>
    </source>
</evidence>
<dbReference type="GO" id="GO:0012505">
    <property type="term" value="C:endomembrane system"/>
    <property type="evidence" value="ECO:0007669"/>
    <property type="project" value="UniProtKB-SubCell"/>
</dbReference>
<evidence type="ECO:0000256" key="4">
    <source>
        <dbReference type="SAM" id="MobiDB-lite"/>
    </source>
</evidence>
<organism evidence="7 8">
    <name type="scientific">Ophiocordyceps unilateralis</name>
    <name type="common">Zombie-ant fungus</name>
    <name type="synonym">Torrubia unilateralis</name>
    <dbReference type="NCBI Taxonomy" id="268505"/>
    <lineage>
        <taxon>Eukaryota</taxon>
        <taxon>Fungi</taxon>
        <taxon>Dikarya</taxon>
        <taxon>Ascomycota</taxon>
        <taxon>Pezizomycotina</taxon>
        <taxon>Sordariomycetes</taxon>
        <taxon>Hypocreomycetidae</taxon>
        <taxon>Hypocreales</taxon>
        <taxon>Ophiocordycipitaceae</taxon>
        <taxon>Ophiocordyceps</taxon>
    </lineage>
</organism>
<gene>
    <name evidence="7" type="ORF">XA68_11500</name>
</gene>
<dbReference type="STRING" id="268505.A0A2A9P238"/>
<proteinExistence type="predicted"/>
<comment type="caution">
    <text evidence="7">The sequence shown here is derived from an EMBL/GenBank/DDBJ whole genome shotgun (WGS) entry which is preliminary data.</text>
</comment>
<dbReference type="GO" id="GO:0006874">
    <property type="term" value="P:intracellular calcium ion homeostasis"/>
    <property type="evidence" value="ECO:0007669"/>
    <property type="project" value="TreeGrafter"/>
</dbReference>
<sequence length="290" mass="32555">MILGQAAYQLVITFILYYGIPKHWFDSFTAKDQLLPEEINTMVFNTFVWMQIFNQWNNRRLDNRFNIFEGLTKNWIFVAISILMCGGQILIIFVGGAAFQIAKQGQDGSQWIMAVVLGFLSIPMGVVLRLIPDEAIAAMMPGFLKNRARRVPGLTVSDEEMGQYPEPLAELRDELKFIRRMKGGRLNNLKFKIQQRTETVLRQRSRSPSHSRSDSTKAPRTPTLEESGELRAPTLERQRTRSTRSRSNSALGAPTVMAGIVAAGVAAGWSATGRVNAEERSADEDSTGER</sequence>
<dbReference type="Proteomes" id="UP000037136">
    <property type="component" value="Unassembled WGS sequence"/>
</dbReference>
<reference evidence="7 8" key="2">
    <citation type="journal article" date="2017" name="Sci. Rep.">
        <title>Ant-infecting Ophiocordyceps genomes reveal a high diversity of potential behavioral manipulation genes and a possible major role for enterotoxins.</title>
        <authorList>
            <person name="de Bekker C."/>
            <person name="Ohm R.A."/>
            <person name="Evans H.C."/>
            <person name="Brachmann A."/>
            <person name="Hughes D.P."/>
        </authorList>
    </citation>
    <scope>NUCLEOTIDE SEQUENCE [LARGE SCALE GENOMIC DNA]</scope>
    <source>
        <strain evidence="7 8">SC16a</strain>
    </source>
</reference>
<dbReference type="AlphaFoldDB" id="A0A2A9P238"/>
<evidence type="ECO:0000256" key="2">
    <source>
        <dbReference type="ARBA" id="ARBA00022723"/>
    </source>
</evidence>
<dbReference type="GO" id="GO:0005388">
    <property type="term" value="F:P-type calcium transporter activity"/>
    <property type="evidence" value="ECO:0007669"/>
    <property type="project" value="TreeGrafter"/>
</dbReference>
<keyword evidence="8" id="KW-1185">Reference proteome</keyword>
<dbReference type="InterPro" id="IPR006068">
    <property type="entry name" value="ATPase_P-typ_cation-transptr_C"/>
</dbReference>
<dbReference type="Pfam" id="PF00689">
    <property type="entry name" value="Cation_ATPase_C"/>
    <property type="match status" value="1"/>
</dbReference>
<protein>
    <recommendedName>
        <fullName evidence="6">Cation-transporting P-type ATPase C-terminal domain-containing protein</fullName>
    </recommendedName>
</protein>
<evidence type="ECO:0000256" key="3">
    <source>
        <dbReference type="ARBA" id="ARBA00022842"/>
    </source>
</evidence>
<feature type="compositionally biased region" description="Acidic residues" evidence="4">
    <location>
        <begin position="281"/>
        <end position="290"/>
    </location>
</feature>
<dbReference type="SUPFAM" id="SSF81665">
    <property type="entry name" value="Calcium ATPase, transmembrane domain M"/>
    <property type="match status" value="1"/>
</dbReference>
<evidence type="ECO:0000256" key="5">
    <source>
        <dbReference type="SAM" id="Phobius"/>
    </source>
</evidence>